<dbReference type="PANTHER" id="PTHR48148:SF2">
    <property type="entry name" value="PA14 DOMAIN-CONTAINING PROTEIN"/>
    <property type="match status" value="1"/>
</dbReference>
<evidence type="ECO:0008006" key="4">
    <source>
        <dbReference type="Google" id="ProtNLM"/>
    </source>
</evidence>
<feature type="compositionally biased region" description="Basic residues" evidence="1">
    <location>
        <begin position="100"/>
        <end position="115"/>
    </location>
</feature>
<feature type="compositionally biased region" description="Pro residues" evidence="1">
    <location>
        <begin position="79"/>
        <end position="90"/>
    </location>
</feature>
<evidence type="ECO:0000313" key="3">
    <source>
        <dbReference type="Proteomes" id="UP001599542"/>
    </source>
</evidence>
<dbReference type="PANTHER" id="PTHR48148">
    <property type="entry name" value="KERATINOCYTE PROLINE-RICH PROTEIN"/>
    <property type="match status" value="1"/>
</dbReference>
<feature type="region of interest" description="Disordered" evidence="1">
    <location>
        <begin position="59"/>
        <end position="118"/>
    </location>
</feature>
<comment type="caution">
    <text evidence="2">The sequence shown here is derived from an EMBL/GenBank/DDBJ whole genome shotgun (WGS) entry which is preliminary data.</text>
</comment>
<proteinExistence type="predicted"/>
<dbReference type="RefSeq" id="WP_380328336.1">
    <property type="nucleotide sequence ID" value="NZ_JBHYPW010000047.1"/>
</dbReference>
<dbReference type="Proteomes" id="UP001599542">
    <property type="component" value="Unassembled WGS sequence"/>
</dbReference>
<organism evidence="2 3">
    <name type="scientific">Kitasatospora phosalacinea</name>
    <dbReference type="NCBI Taxonomy" id="2065"/>
    <lineage>
        <taxon>Bacteria</taxon>
        <taxon>Bacillati</taxon>
        <taxon>Actinomycetota</taxon>
        <taxon>Actinomycetes</taxon>
        <taxon>Kitasatosporales</taxon>
        <taxon>Streptomycetaceae</taxon>
        <taxon>Kitasatospora</taxon>
    </lineage>
</organism>
<keyword evidence="3" id="KW-1185">Reference proteome</keyword>
<accession>A0ABW6GKD5</accession>
<dbReference type="EMBL" id="JBHYPX010000025">
    <property type="protein sequence ID" value="MFE1353207.1"/>
    <property type="molecule type" value="Genomic_DNA"/>
</dbReference>
<name>A0ABW6GKD5_9ACTN</name>
<protein>
    <recommendedName>
        <fullName evidence="4">Transcriptional regulator</fullName>
    </recommendedName>
</protein>
<sequence length="385" mass="39368">MWPADTLAPTATAVVPPVPPVTPVPSMPSMPSVPPLLVASPVSVRQLVPAAGQFGHGAEVPGPYLTAGPAEAPGAEPQPAAPQPTAPHPAAPLAAEPPAVRRRAHAAPLPRRRRSSCAPATTFEAALTDLAADGSTGALHGPGGAVHLAGGLVVHAEAPSAATVGHLLTGAGRITVREWEDSLLLGAGRLAEYLLGSGLVGAGELELARLAATLDGAQEALAQPDGELRFDPEARPVLRLARPLSVLELRGAVGRRRSLLDGCWPSAELDRAPLQSTGAAPTRRTAVPRRRRQALLAAVDGTRTAPELARLLGRSTYGTLLDVRQLAAAGLLTAPRPAAVPDPPPAAVPQAALPDVLLPPAPRSYDSSDPEVGLLLRLRAALEAL</sequence>
<feature type="compositionally biased region" description="Low complexity" evidence="1">
    <location>
        <begin position="66"/>
        <end position="78"/>
    </location>
</feature>
<reference evidence="2 3" key="1">
    <citation type="submission" date="2024-09" db="EMBL/GenBank/DDBJ databases">
        <title>The Natural Products Discovery Center: Release of the First 8490 Sequenced Strains for Exploring Actinobacteria Biosynthetic Diversity.</title>
        <authorList>
            <person name="Kalkreuter E."/>
            <person name="Kautsar S.A."/>
            <person name="Yang D."/>
            <person name="Bader C.D."/>
            <person name="Teijaro C.N."/>
            <person name="Fluegel L."/>
            <person name="Davis C.M."/>
            <person name="Simpson J.R."/>
            <person name="Lauterbach L."/>
            <person name="Steele A.D."/>
            <person name="Gui C."/>
            <person name="Meng S."/>
            <person name="Li G."/>
            <person name="Viehrig K."/>
            <person name="Ye F."/>
            <person name="Su P."/>
            <person name="Kiefer A.F."/>
            <person name="Nichols A."/>
            <person name="Cepeda A.J."/>
            <person name="Yan W."/>
            <person name="Fan B."/>
            <person name="Jiang Y."/>
            <person name="Adhikari A."/>
            <person name="Zheng C.-J."/>
            <person name="Schuster L."/>
            <person name="Cowan T.M."/>
            <person name="Smanski M.J."/>
            <person name="Chevrette M.G."/>
            <person name="De Carvalho L.P.S."/>
            <person name="Shen B."/>
        </authorList>
    </citation>
    <scope>NUCLEOTIDE SEQUENCE [LARGE SCALE GENOMIC DNA]</scope>
    <source>
        <strain evidence="2 3">NPDC058753</strain>
    </source>
</reference>
<evidence type="ECO:0000256" key="1">
    <source>
        <dbReference type="SAM" id="MobiDB-lite"/>
    </source>
</evidence>
<evidence type="ECO:0000313" key="2">
    <source>
        <dbReference type="EMBL" id="MFE1353207.1"/>
    </source>
</evidence>
<gene>
    <name evidence="2" type="ORF">ACFW6T_14610</name>
</gene>